<dbReference type="Proteomes" id="UP000222054">
    <property type="component" value="Unassembled WGS sequence"/>
</dbReference>
<dbReference type="RefSeq" id="WP_098778787.1">
    <property type="nucleotide sequence ID" value="NZ_NUHO01000116.1"/>
</dbReference>
<proteinExistence type="predicted"/>
<gene>
    <name evidence="1" type="ORF">CN958_24725</name>
</gene>
<name>A0A2B9DLD0_BACCE</name>
<sequence>MLILNMLDGEKIEIHEDTILVGFNNAPRTDKPNERLFYLQQMYIGNVQDDFENEGSAMATSDERLGIGGFLLSHDMFSIGEDSDANVYLTSAVNSISVI</sequence>
<organism evidence="1 2">
    <name type="scientific">Bacillus cereus</name>
    <dbReference type="NCBI Taxonomy" id="1396"/>
    <lineage>
        <taxon>Bacteria</taxon>
        <taxon>Bacillati</taxon>
        <taxon>Bacillota</taxon>
        <taxon>Bacilli</taxon>
        <taxon>Bacillales</taxon>
        <taxon>Bacillaceae</taxon>
        <taxon>Bacillus</taxon>
        <taxon>Bacillus cereus group</taxon>
    </lineage>
</organism>
<dbReference type="EMBL" id="NUHO01000116">
    <property type="protein sequence ID" value="PGM89365.1"/>
    <property type="molecule type" value="Genomic_DNA"/>
</dbReference>
<evidence type="ECO:0000313" key="2">
    <source>
        <dbReference type="Proteomes" id="UP000222054"/>
    </source>
</evidence>
<protein>
    <submittedName>
        <fullName evidence="1">Uncharacterized protein</fullName>
    </submittedName>
</protein>
<evidence type="ECO:0000313" key="1">
    <source>
        <dbReference type="EMBL" id="PGM89365.1"/>
    </source>
</evidence>
<accession>A0A2B9DLD0</accession>
<reference evidence="1 2" key="1">
    <citation type="submission" date="2017-09" db="EMBL/GenBank/DDBJ databases">
        <title>Large-scale bioinformatics analysis of Bacillus genomes uncovers conserved roles of natural products in bacterial physiology.</title>
        <authorList>
            <consortium name="Agbiome Team Llc"/>
            <person name="Bleich R.M."/>
            <person name="Grubbs K.J."/>
            <person name="Santa Maria K.C."/>
            <person name="Allen S.E."/>
            <person name="Farag S."/>
            <person name="Shank E.A."/>
            <person name="Bowers A."/>
        </authorList>
    </citation>
    <scope>NUCLEOTIDE SEQUENCE [LARGE SCALE GENOMIC DNA]</scope>
    <source>
        <strain evidence="1 2">AFS053130</strain>
    </source>
</reference>
<comment type="caution">
    <text evidence="1">The sequence shown here is derived from an EMBL/GenBank/DDBJ whole genome shotgun (WGS) entry which is preliminary data.</text>
</comment>
<dbReference type="AlphaFoldDB" id="A0A2B9DLD0"/>